<dbReference type="Proteomes" id="UP001152803">
    <property type="component" value="Unassembled WGS sequence"/>
</dbReference>
<evidence type="ECO:0000313" key="1">
    <source>
        <dbReference type="EMBL" id="KAJ8254450.1"/>
    </source>
</evidence>
<evidence type="ECO:0000313" key="2">
    <source>
        <dbReference type="Proteomes" id="UP001152803"/>
    </source>
</evidence>
<protein>
    <submittedName>
        <fullName evidence="1">Uncharacterized protein</fullName>
    </submittedName>
</protein>
<gene>
    <name evidence="1" type="ORF">COCON_G00210620</name>
</gene>
<dbReference type="EMBL" id="JAFJMO010000016">
    <property type="protein sequence ID" value="KAJ8254450.1"/>
    <property type="molecule type" value="Genomic_DNA"/>
</dbReference>
<proteinExistence type="predicted"/>
<accession>A0A9Q1HNU2</accession>
<sequence length="77" mass="8518">MVHRLPARFASFLESRCDVLPTSIEQRGSVALPFGKAAMMSWSLDVLQMKAGDVQRFLPAGTHVGDYTYNCKRKGDG</sequence>
<organism evidence="1 2">
    <name type="scientific">Conger conger</name>
    <name type="common">Conger eel</name>
    <name type="synonym">Muraena conger</name>
    <dbReference type="NCBI Taxonomy" id="82655"/>
    <lineage>
        <taxon>Eukaryota</taxon>
        <taxon>Metazoa</taxon>
        <taxon>Chordata</taxon>
        <taxon>Craniata</taxon>
        <taxon>Vertebrata</taxon>
        <taxon>Euteleostomi</taxon>
        <taxon>Actinopterygii</taxon>
        <taxon>Neopterygii</taxon>
        <taxon>Teleostei</taxon>
        <taxon>Anguilliformes</taxon>
        <taxon>Congridae</taxon>
        <taxon>Conger</taxon>
    </lineage>
</organism>
<keyword evidence="2" id="KW-1185">Reference proteome</keyword>
<name>A0A9Q1HNU2_CONCO</name>
<comment type="caution">
    <text evidence="1">The sequence shown here is derived from an EMBL/GenBank/DDBJ whole genome shotgun (WGS) entry which is preliminary data.</text>
</comment>
<dbReference type="AlphaFoldDB" id="A0A9Q1HNU2"/>
<reference evidence="1" key="1">
    <citation type="journal article" date="2023" name="Science">
        <title>Genome structures resolve the early diversification of teleost fishes.</title>
        <authorList>
            <person name="Parey E."/>
            <person name="Louis A."/>
            <person name="Montfort J."/>
            <person name="Bouchez O."/>
            <person name="Roques C."/>
            <person name="Iampietro C."/>
            <person name="Lluch J."/>
            <person name="Castinel A."/>
            <person name="Donnadieu C."/>
            <person name="Desvignes T."/>
            <person name="Floi Bucao C."/>
            <person name="Jouanno E."/>
            <person name="Wen M."/>
            <person name="Mejri S."/>
            <person name="Dirks R."/>
            <person name="Jansen H."/>
            <person name="Henkel C."/>
            <person name="Chen W.J."/>
            <person name="Zahm M."/>
            <person name="Cabau C."/>
            <person name="Klopp C."/>
            <person name="Thompson A.W."/>
            <person name="Robinson-Rechavi M."/>
            <person name="Braasch I."/>
            <person name="Lecointre G."/>
            <person name="Bobe J."/>
            <person name="Postlethwait J.H."/>
            <person name="Berthelot C."/>
            <person name="Roest Crollius H."/>
            <person name="Guiguen Y."/>
        </authorList>
    </citation>
    <scope>NUCLEOTIDE SEQUENCE</scope>
    <source>
        <strain evidence="1">Concon-B</strain>
    </source>
</reference>